<dbReference type="PANTHER" id="PTHR36619">
    <property type="entry name" value="OS04G0208900 PROTEIN"/>
    <property type="match status" value="1"/>
</dbReference>
<name>A0A8J4QZA7_9ROSI</name>
<dbReference type="Proteomes" id="UP000737018">
    <property type="component" value="Unassembled WGS sequence"/>
</dbReference>
<dbReference type="AlphaFoldDB" id="A0A8J4QZA7"/>
<dbReference type="EMBL" id="JRKL02001839">
    <property type="protein sequence ID" value="KAF3961747.1"/>
    <property type="molecule type" value="Genomic_DNA"/>
</dbReference>
<dbReference type="OrthoDB" id="1052227at2759"/>
<proteinExistence type="predicted"/>
<keyword evidence="3" id="KW-1185">Reference proteome</keyword>
<comment type="caution">
    <text evidence="2">The sequence shown here is derived from an EMBL/GenBank/DDBJ whole genome shotgun (WGS) entry which is preliminary data.</text>
</comment>
<keyword evidence="1" id="KW-0732">Signal</keyword>
<feature type="chain" id="PRO_5035220476" evidence="1">
    <location>
        <begin position="26"/>
        <end position="103"/>
    </location>
</feature>
<evidence type="ECO:0000256" key="1">
    <source>
        <dbReference type="SAM" id="SignalP"/>
    </source>
</evidence>
<gene>
    <name evidence="2" type="ORF">CMV_013666</name>
</gene>
<sequence>MSTSFYYTLVLCLLLLLSSIDTNMAARKIPSSAPSTIVRPLVSEAQDYVTMKPLFKHKHRVFRGKEVKSCLPKGFRHSSAPSRFVNYHALGGSPAGCFSRKKP</sequence>
<evidence type="ECO:0000313" key="3">
    <source>
        <dbReference type="Proteomes" id="UP000737018"/>
    </source>
</evidence>
<protein>
    <submittedName>
        <fullName evidence="2">Uncharacterized protein</fullName>
    </submittedName>
</protein>
<reference evidence="2" key="1">
    <citation type="submission" date="2020-03" db="EMBL/GenBank/DDBJ databases">
        <title>Castanea mollissima Vanexum genome sequencing.</title>
        <authorList>
            <person name="Staton M."/>
        </authorList>
    </citation>
    <scope>NUCLEOTIDE SEQUENCE</scope>
    <source>
        <tissue evidence="2">Leaf</tissue>
    </source>
</reference>
<organism evidence="2 3">
    <name type="scientific">Castanea mollissima</name>
    <name type="common">Chinese chestnut</name>
    <dbReference type="NCBI Taxonomy" id="60419"/>
    <lineage>
        <taxon>Eukaryota</taxon>
        <taxon>Viridiplantae</taxon>
        <taxon>Streptophyta</taxon>
        <taxon>Embryophyta</taxon>
        <taxon>Tracheophyta</taxon>
        <taxon>Spermatophyta</taxon>
        <taxon>Magnoliopsida</taxon>
        <taxon>eudicotyledons</taxon>
        <taxon>Gunneridae</taxon>
        <taxon>Pentapetalae</taxon>
        <taxon>rosids</taxon>
        <taxon>fabids</taxon>
        <taxon>Fagales</taxon>
        <taxon>Fagaceae</taxon>
        <taxon>Castanea</taxon>
    </lineage>
</organism>
<accession>A0A8J4QZA7</accession>
<feature type="signal peptide" evidence="1">
    <location>
        <begin position="1"/>
        <end position="25"/>
    </location>
</feature>
<evidence type="ECO:0000313" key="2">
    <source>
        <dbReference type="EMBL" id="KAF3961747.1"/>
    </source>
</evidence>
<dbReference type="PANTHER" id="PTHR36619:SF2">
    <property type="entry name" value="OS04G0208900 PROTEIN"/>
    <property type="match status" value="1"/>
</dbReference>